<accession>A0A1D3D4Z0</accession>
<dbReference type="FunCoup" id="A0A1D3D4Z0">
    <property type="interactions" value="14"/>
</dbReference>
<dbReference type="PROSITE" id="PS50035">
    <property type="entry name" value="PLD"/>
    <property type="match status" value="1"/>
</dbReference>
<dbReference type="CDD" id="cd09110">
    <property type="entry name" value="PLDc_CLS_1"/>
    <property type="match status" value="1"/>
</dbReference>
<dbReference type="Proteomes" id="UP000095192">
    <property type="component" value="Unassembled WGS sequence"/>
</dbReference>
<dbReference type="VEuPathDB" id="ToxoDB:LOC34618015"/>
<evidence type="ECO:0000313" key="2">
    <source>
        <dbReference type="EMBL" id="OEH78511.1"/>
    </source>
</evidence>
<dbReference type="EMBL" id="JROU02000705">
    <property type="protein sequence ID" value="OEH78511.1"/>
    <property type="molecule type" value="Genomic_DNA"/>
</dbReference>
<comment type="caution">
    <text evidence="2">The sequence shown here is derived from an EMBL/GenBank/DDBJ whole genome shotgun (WGS) entry which is preliminary data.</text>
</comment>
<dbReference type="VEuPathDB" id="ToxoDB:cyc_00923"/>
<reference evidence="2 3" key="1">
    <citation type="journal article" date="2016" name="BMC Genomics">
        <title>Comparative genomics reveals Cyclospora cayetanensis possesses coccidia-like metabolism and invasion components but unique surface antigens.</title>
        <authorList>
            <person name="Liu S."/>
            <person name="Wang L."/>
            <person name="Zheng H."/>
            <person name="Xu Z."/>
            <person name="Roellig D.M."/>
            <person name="Li N."/>
            <person name="Frace M.A."/>
            <person name="Tang K."/>
            <person name="Arrowood M.J."/>
            <person name="Moss D.M."/>
            <person name="Zhang L."/>
            <person name="Feng Y."/>
            <person name="Xiao L."/>
        </authorList>
    </citation>
    <scope>NUCLEOTIDE SEQUENCE [LARGE SCALE GENOMIC DNA]</scope>
    <source>
        <strain evidence="2 3">CHN_HEN01</strain>
    </source>
</reference>
<dbReference type="PANTHER" id="PTHR21248">
    <property type="entry name" value="CARDIOLIPIN SYNTHASE"/>
    <property type="match status" value="1"/>
</dbReference>
<dbReference type="Pfam" id="PF13091">
    <property type="entry name" value="PLDc_2"/>
    <property type="match status" value="2"/>
</dbReference>
<dbReference type="PANTHER" id="PTHR21248:SF22">
    <property type="entry name" value="PHOSPHOLIPASE D"/>
    <property type="match status" value="1"/>
</dbReference>
<proteinExistence type="predicted"/>
<evidence type="ECO:0000313" key="3">
    <source>
        <dbReference type="Proteomes" id="UP000095192"/>
    </source>
</evidence>
<feature type="domain" description="PLD phosphodiesterase" evidence="1">
    <location>
        <begin position="153"/>
        <end position="180"/>
    </location>
</feature>
<gene>
    <name evidence="2" type="ORF">cyc_00923</name>
</gene>
<dbReference type="AlphaFoldDB" id="A0A1D3D4Z0"/>
<dbReference type="GO" id="GO:0030572">
    <property type="term" value="F:phosphatidyltransferase activity"/>
    <property type="evidence" value="ECO:0007669"/>
    <property type="project" value="UniProtKB-ARBA"/>
</dbReference>
<dbReference type="SMART" id="SM00155">
    <property type="entry name" value="PLDc"/>
    <property type="match status" value="2"/>
</dbReference>
<dbReference type="SUPFAM" id="SSF56024">
    <property type="entry name" value="Phospholipase D/nuclease"/>
    <property type="match status" value="2"/>
</dbReference>
<dbReference type="GO" id="GO:0032049">
    <property type="term" value="P:cardiolipin biosynthetic process"/>
    <property type="evidence" value="ECO:0007669"/>
    <property type="project" value="UniProtKB-ARBA"/>
</dbReference>
<dbReference type="InterPro" id="IPR001736">
    <property type="entry name" value="PLipase_D/transphosphatidylase"/>
</dbReference>
<organism evidence="2 3">
    <name type="scientific">Cyclospora cayetanensis</name>
    <dbReference type="NCBI Taxonomy" id="88456"/>
    <lineage>
        <taxon>Eukaryota</taxon>
        <taxon>Sar</taxon>
        <taxon>Alveolata</taxon>
        <taxon>Apicomplexa</taxon>
        <taxon>Conoidasida</taxon>
        <taxon>Coccidia</taxon>
        <taxon>Eucoccidiorida</taxon>
        <taxon>Eimeriorina</taxon>
        <taxon>Eimeriidae</taxon>
        <taxon>Cyclospora</taxon>
    </lineage>
</organism>
<keyword evidence="3" id="KW-1185">Reference proteome</keyword>
<name>A0A1D3D4Z0_9EIME</name>
<dbReference type="InParanoid" id="A0A1D3D4Z0"/>
<protein>
    <submittedName>
        <fullName evidence="2">Cardiolipin synthetase</fullName>
    </submittedName>
</protein>
<dbReference type="Gene3D" id="3.30.870.10">
    <property type="entry name" value="Endonuclease Chain A"/>
    <property type="match status" value="2"/>
</dbReference>
<sequence>MQSILHQAVRRLEMLQKQKAEAKGIATPFMDYGRLVGDATLRAMLDSIASAERFVFLESYIFDASQAAAAVKEALKAAAARGCLVILLIDGVGSFGFPSNWISELVKSGVHVTIFNPPLPAAFYAPAAEATTPPLAEAAKRQGSLHAAKVGPLALRDHRKTLVVDGKEAFVGSFNISVDTTGPSVGGTGHFQDLHVRLCGPAATDLGLVFHQSLHAAQAESLAAEALQQLQQHLDRPPSVPLAGVGSALQVLESDILKNRRCIQEALQLAIQTASRSLHLGTAYFMPPGFLRRALLQQIRSRHTDVLLLLSGDSDVWCDFPATTYLAHKLLKPFVHSFTTEDPCEGSGADASVPSSRPLYRLLRFLRGGNTPEVLRGELRIHFTRDKHYHAKNLVADCLWACIGSFNFDRFSSRRNLEVSIGVLGGSVAWELAELQEKQAAGAPQFFLETWRELGPLRRAMCFFAYHIMKFTGMRNTHRLSA</sequence>
<evidence type="ECO:0000259" key="1">
    <source>
        <dbReference type="PROSITE" id="PS50035"/>
    </source>
</evidence>
<dbReference type="InterPro" id="IPR025202">
    <property type="entry name" value="PLD-like_dom"/>
</dbReference>